<keyword evidence="4 9" id="KW-1003">Cell membrane</keyword>
<feature type="region of interest" description="Disordered" evidence="11">
    <location>
        <begin position="84"/>
        <end position="138"/>
    </location>
</feature>
<keyword evidence="15" id="KW-1185">Reference proteome</keyword>
<dbReference type="InterPro" id="IPR058982">
    <property type="entry name" value="Beta-barrel_AprE"/>
</dbReference>
<sequence>MKLGERISGMVGGLLPQRKAAPAAAPKGPRSTFSITVGDGDDEPAMVPLAKLDIIQVPASQAIPGTPPVTLTPVEPAAPARVRTATPAAGGEPPPVERRQDPARRERQPRAPVEPPVLTERLPVRERREPEASPERAVVAAAPTPVALPLAGGAPLRPPLSIRLPLIVGLSVILLGGVGFVGWAATAPLAEGVPAEGYVKIETSRKTVQHLRGGIVESILIRDGDAVKANQVLFKLNDTEVRGRMQSIESRLMAALALEARLLSERRSDGQLVFPPELTAHAGTPAADEAMRTQQQLFNARRTGVYTDVAIQSVNTSSLESYVRGLQADAQAKTEQIALLNQELKSQRDLAAQGYVPRVRVSELERQVLLMQGQLSEVQGNIGRVRGSISESRLKVTQRRTDVSKDVETQLTEVQSRVNDLREQMTSLREEFERMVIRAPGDGVVVDLQVHTVGAVINPSQRLLDVVPAREPLIVEAQVPARLFDNLRAGMVCDVRFTGPDQSVTRPVKGTVTYVAPDRSIDPARGDSYFVTRVQVTDQALADANLKVMQPGMPATVMITTAERSLLHYLVSPLMKRLPGALAER</sequence>
<evidence type="ECO:0000256" key="8">
    <source>
        <dbReference type="ARBA" id="ARBA00023136"/>
    </source>
</evidence>
<evidence type="ECO:0000259" key="13">
    <source>
        <dbReference type="Pfam" id="PF26002"/>
    </source>
</evidence>
<gene>
    <name evidence="14" type="ORF">C7444_11169</name>
</gene>
<dbReference type="Proteomes" id="UP000247811">
    <property type="component" value="Unassembled WGS sequence"/>
</dbReference>
<dbReference type="GO" id="GO:0005886">
    <property type="term" value="C:plasma membrane"/>
    <property type="evidence" value="ECO:0007669"/>
    <property type="project" value="UniProtKB-SubCell"/>
</dbReference>
<evidence type="ECO:0000313" key="14">
    <source>
        <dbReference type="EMBL" id="PXW94985.1"/>
    </source>
</evidence>
<dbReference type="RefSeq" id="WP_110401228.1">
    <property type="nucleotide sequence ID" value="NZ_QJJS01000011.1"/>
</dbReference>
<dbReference type="GO" id="GO:0008233">
    <property type="term" value="F:peptidase activity"/>
    <property type="evidence" value="ECO:0007669"/>
    <property type="project" value="UniProtKB-KW"/>
</dbReference>
<dbReference type="InterPro" id="IPR050739">
    <property type="entry name" value="MFP"/>
</dbReference>
<keyword evidence="5 9" id="KW-0997">Cell inner membrane</keyword>
<evidence type="ECO:0000256" key="10">
    <source>
        <dbReference type="SAM" id="Coils"/>
    </source>
</evidence>
<dbReference type="NCBIfam" id="TIGR01843">
    <property type="entry name" value="type_I_hlyD"/>
    <property type="match status" value="1"/>
</dbReference>
<evidence type="ECO:0000259" key="12">
    <source>
        <dbReference type="Pfam" id="PF25994"/>
    </source>
</evidence>
<dbReference type="InterPro" id="IPR058781">
    <property type="entry name" value="HH_AprE-like"/>
</dbReference>
<feature type="domain" description="AprE-like beta-barrel" evidence="13">
    <location>
        <begin position="473"/>
        <end position="561"/>
    </location>
</feature>
<evidence type="ECO:0000256" key="2">
    <source>
        <dbReference type="ARBA" id="ARBA00009477"/>
    </source>
</evidence>
<protein>
    <recommendedName>
        <fullName evidence="9">Membrane fusion protein (MFP) family protein</fullName>
    </recommendedName>
</protein>
<evidence type="ECO:0000256" key="9">
    <source>
        <dbReference type="RuleBase" id="RU365093"/>
    </source>
</evidence>
<feature type="coiled-coil region" evidence="10">
    <location>
        <begin position="323"/>
        <end position="350"/>
    </location>
</feature>
<dbReference type="Gene3D" id="2.40.30.170">
    <property type="match status" value="1"/>
</dbReference>
<keyword evidence="7" id="KW-1133">Transmembrane helix</keyword>
<evidence type="ECO:0000256" key="4">
    <source>
        <dbReference type="ARBA" id="ARBA00022475"/>
    </source>
</evidence>
<dbReference type="PRINTS" id="PR01490">
    <property type="entry name" value="RTXTOXIND"/>
</dbReference>
<feature type="coiled-coil region" evidence="10">
    <location>
        <begin position="404"/>
        <end position="438"/>
    </location>
</feature>
<accession>A0A318H0X7</accession>
<name>A0A318H0X7_9BURK</name>
<comment type="caution">
    <text evidence="14">The sequence shown here is derived from an EMBL/GenBank/DDBJ whole genome shotgun (WGS) entry which is preliminary data.</text>
</comment>
<keyword evidence="6" id="KW-0812">Transmembrane</keyword>
<feature type="region of interest" description="Disordered" evidence="11">
    <location>
        <begin position="1"/>
        <end position="39"/>
    </location>
</feature>
<comment type="similarity">
    <text evidence="2 9">Belongs to the membrane fusion protein (MFP) (TC 8.A.1) family.</text>
</comment>
<dbReference type="EMBL" id="QJJS01000011">
    <property type="protein sequence ID" value="PXW94985.1"/>
    <property type="molecule type" value="Genomic_DNA"/>
</dbReference>
<dbReference type="Gene3D" id="1.20.5.340">
    <property type="match status" value="1"/>
</dbReference>
<reference evidence="14 15" key="1">
    <citation type="submission" date="2018-05" db="EMBL/GenBank/DDBJ databases">
        <title>Genomic Encyclopedia of Type Strains, Phase IV (KMG-IV): sequencing the most valuable type-strain genomes for metagenomic binning, comparative biology and taxonomic classification.</title>
        <authorList>
            <person name="Goeker M."/>
        </authorList>
    </citation>
    <scope>NUCLEOTIDE SEQUENCE [LARGE SCALE GENOMIC DNA]</scope>
    <source>
        <strain evidence="14 15">DSM 566</strain>
    </source>
</reference>
<dbReference type="Gene3D" id="2.40.50.100">
    <property type="match status" value="1"/>
</dbReference>
<evidence type="ECO:0000313" key="15">
    <source>
        <dbReference type="Proteomes" id="UP000247811"/>
    </source>
</evidence>
<evidence type="ECO:0000256" key="6">
    <source>
        <dbReference type="ARBA" id="ARBA00022692"/>
    </source>
</evidence>
<dbReference type="GO" id="GO:0006508">
    <property type="term" value="P:proteolysis"/>
    <property type="evidence" value="ECO:0007669"/>
    <property type="project" value="UniProtKB-KW"/>
</dbReference>
<comment type="subcellular location">
    <subcellularLocation>
        <location evidence="1 9">Cell inner membrane</location>
        <topology evidence="1 9">Single-pass membrane protein</topology>
    </subcellularLocation>
</comment>
<keyword evidence="14" id="KW-0378">Hydrolase</keyword>
<feature type="compositionally biased region" description="Basic and acidic residues" evidence="11">
    <location>
        <begin position="95"/>
        <end position="109"/>
    </location>
</feature>
<dbReference type="AlphaFoldDB" id="A0A318H0X7"/>
<dbReference type="InterPro" id="IPR010129">
    <property type="entry name" value="T1SS_HlyD"/>
</dbReference>
<keyword evidence="14" id="KW-0645">Protease</keyword>
<dbReference type="OrthoDB" id="9775513at2"/>
<dbReference type="Pfam" id="PF25994">
    <property type="entry name" value="HH_AprE"/>
    <property type="match status" value="1"/>
</dbReference>
<evidence type="ECO:0000256" key="5">
    <source>
        <dbReference type="ARBA" id="ARBA00022519"/>
    </source>
</evidence>
<dbReference type="PANTHER" id="PTHR30386:SF17">
    <property type="entry name" value="ALKALINE PROTEASE SECRETION PROTEIN APRE"/>
    <property type="match status" value="1"/>
</dbReference>
<keyword evidence="8" id="KW-0472">Membrane</keyword>
<dbReference type="PANTHER" id="PTHR30386">
    <property type="entry name" value="MEMBRANE FUSION SUBUNIT OF EMRAB-TOLC MULTIDRUG EFFLUX PUMP"/>
    <property type="match status" value="1"/>
</dbReference>
<dbReference type="GO" id="GO:0015031">
    <property type="term" value="P:protein transport"/>
    <property type="evidence" value="ECO:0007669"/>
    <property type="project" value="InterPro"/>
</dbReference>
<feature type="domain" description="AprE-like long alpha-helical hairpin" evidence="12">
    <location>
        <begin position="242"/>
        <end position="430"/>
    </location>
</feature>
<dbReference type="Pfam" id="PF26002">
    <property type="entry name" value="Beta-barrel_AprE"/>
    <property type="match status" value="1"/>
</dbReference>
<organism evidence="14 15">
    <name type="scientific">Sphaerotilus hippei</name>
    <dbReference type="NCBI Taxonomy" id="744406"/>
    <lineage>
        <taxon>Bacteria</taxon>
        <taxon>Pseudomonadati</taxon>
        <taxon>Pseudomonadota</taxon>
        <taxon>Betaproteobacteria</taxon>
        <taxon>Burkholderiales</taxon>
        <taxon>Sphaerotilaceae</taxon>
        <taxon>Sphaerotilus</taxon>
    </lineage>
</organism>
<evidence type="ECO:0000256" key="11">
    <source>
        <dbReference type="SAM" id="MobiDB-lite"/>
    </source>
</evidence>
<keyword evidence="10" id="KW-0175">Coiled coil</keyword>
<keyword evidence="3 9" id="KW-0813">Transport</keyword>
<evidence type="ECO:0000256" key="7">
    <source>
        <dbReference type="ARBA" id="ARBA00022989"/>
    </source>
</evidence>
<evidence type="ECO:0000256" key="3">
    <source>
        <dbReference type="ARBA" id="ARBA00022448"/>
    </source>
</evidence>
<proteinExistence type="inferred from homology"/>
<evidence type="ECO:0000256" key="1">
    <source>
        <dbReference type="ARBA" id="ARBA00004377"/>
    </source>
</evidence>
<feature type="compositionally biased region" description="Basic and acidic residues" evidence="11">
    <location>
        <begin position="122"/>
        <end position="134"/>
    </location>
</feature>